<name>A0ABR8GXD4_9CYAN</name>
<dbReference type="EMBL" id="JACJTA010000082">
    <property type="protein sequence ID" value="MBD2608058.1"/>
    <property type="molecule type" value="Genomic_DNA"/>
</dbReference>
<dbReference type="PANTHER" id="PTHR34613:SF1">
    <property type="entry name" value="SLL6017 PROTEIN"/>
    <property type="match status" value="1"/>
</dbReference>
<gene>
    <name evidence="1" type="ORF">H6G81_26960</name>
</gene>
<dbReference type="PANTHER" id="PTHR34613">
    <property type="entry name" value="SLL0800 PROTEIN"/>
    <property type="match status" value="1"/>
</dbReference>
<dbReference type="RefSeq" id="WP_029634659.1">
    <property type="nucleotide sequence ID" value="NZ_JACJTA010000082.1"/>
</dbReference>
<dbReference type="Proteomes" id="UP000660380">
    <property type="component" value="Unassembled WGS sequence"/>
</dbReference>
<organism evidence="1 2">
    <name type="scientific">Scytonema hofmannii FACHB-248</name>
    <dbReference type="NCBI Taxonomy" id="1842502"/>
    <lineage>
        <taxon>Bacteria</taxon>
        <taxon>Bacillati</taxon>
        <taxon>Cyanobacteriota</taxon>
        <taxon>Cyanophyceae</taxon>
        <taxon>Nostocales</taxon>
        <taxon>Scytonemataceae</taxon>
        <taxon>Scytonema</taxon>
    </lineage>
</organism>
<sequence>MAKSADISTKRLISLAPENWVKWVTQIPDIVAGEVLNSEFQWISRESDVLIRATSPQYGEFLVLNELQLRYKPEMPKRMRVYAALAEEKYNLPTYPVLVNILKESDREIATRYQSEFAGLRAIQDYRVINLWEVDVEIAFQQSIPSLLPFVAILKGGAEESIIQQALQILRADEQLSQLETVLAFFATFVLDSALVQQIMRWDMAVLTESPWYQQILREGEARGRQEGRQEGQREEMLSGIELGLEIKFGTEGLQLMPEISQISDLNRLKAIQRGILTSNTLEEFRQLI</sequence>
<evidence type="ECO:0000313" key="2">
    <source>
        <dbReference type="Proteomes" id="UP000660380"/>
    </source>
</evidence>
<accession>A0ABR8GXD4</accession>
<comment type="caution">
    <text evidence="1">The sequence shown here is derived from an EMBL/GenBank/DDBJ whole genome shotgun (WGS) entry which is preliminary data.</text>
</comment>
<protein>
    <submittedName>
        <fullName evidence="1">Rpn family recombination-promoting nuclease/putative transposase</fullName>
    </submittedName>
</protein>
<evidence type="ECO:0000313" key="1">
    <source>
        <dbReference type="EMBL" id="MBD2608058.1"/>
    </source>
</evidence>
<proteinExistence type="predicted"/>
<reference evidence="1 2" key="1">
    <citation type="journal article" date="2020" name="ISME J.">
        <title>Comparative genomics reveals insights into cyanobacterial evolution and habitat adaptation.</title>
        <authorList>
            <person name="Chen M.Y."/>
            <person name="Teng W.K."/>
            <person name="Zhao L."/>
            <person name="Hu C.X."/>
            <person name="Zhou Y.K."/>
            <person name="Han B.P."/>
            <person name="Song L.R."/>
            <person name="Shu W.S."/>
        </authorList>
    </citation>
    <scope>NUCLEOTIDE SEQUENCE [LARGE SCALE GENOMIC DNA]</scope>
    <source>
        <strain evidence="1 2">FACHB-248</strain>
    </source>
</reference>
<keyword evidence="2" id="KW-1185">Reference proteome</keyword>